<gene>
    <name evidence="1" type="ORF">GCM10009681_12110</name>
</gene>
<evidence type="ECO:0000313" key="1">
    <source>
        <dbReference type="EMBL" id="GAA1742829.1"/>
    </source>
</evidence>
<name>A0ABN2JXQ3_9ACTN</name>
<evidence type="ECO:0000313" key="2">
    <source>
        <dbReference type="Proteomes" id="UP001500655"/>
    </source>
</evidence>
<dbReference type="RefSeq" id="WP_344077733.1">
    <property type="nucleotide sequence ID" value="NZ_BAAALS010000004.1"/>
</dbReference>
<protein>
    <submittedName>
        <fullName evidence="1">Uncharacterized protein</fullName>
    </submittedName>
</protein>
<dbReference type="Proteomes" id="UP001500655">
    <property type="component" value="Unassembled WGS sequence"/>
</dbReference>
<reference evidence="1 2" key="1">
    <citation type="journal article" date="2019" name="Int. J. Syst. Evol. Microbiol.">
        <title>The Global Catalogue of Microorganisms (GCM) 10K type strain sequencing project: providing services to taxonomists for standard genome sequencing and annotation.</title>
        <authorList>
            <consortium name="The Broad Institute Genomics Platform"/>
            <consortium name="The Broad Institute Genome Sequencing Center for Infectious Disease"/>
            <person name="Wu L."/>
            <person name="Ma J."/>
        </authorList>
    </citation>
    <scope>NUCLEOTIDE SEQUENCE [LARGE SCALE GENOMIC DNA]</scope>
    <source>
        <strain evidence="1 2">JCM 13249</strain>
    </source>
</reference>
<accession>A0ABN2JXQ3</accession>
<organism evidence="1 2">
    <name type="scientific">Luedemannella helvata</name>
    <dbReference type="NCBI Taxonomy" id="349315"/>
    <lineage>
        <taxon>Bacteria</taxon>
        <taxon>Bacillati</taxon>
        <taxon>Actinomycetota</taxon>
        <taxon>Actinomycetes</taxon>
        <taxon>Micromonosporales</taxon>
        <taxon>Micromonosporaceae</taxon>
        <taxon>Luedemannella</taxon>
    </lineage>
</organism>
<dbReference type="EMBL" id="BAAALS010000004">
    <property type="protein sequence ID" value="GAA1742829.1"/>
    <property type="molecule type" value="Genomic_DNA"/>
</dbReference>
<proteinExistence type="predicted"/>
<sequence>MATDDRSQQAMTRNGNRKRLSAVQIRRSLITCALMAGFAEAGGEVLRVAGMPSGLSLTDRHPYPSDLS</sequence>
<comment type="caution">
    <text evidence="1">The sequence shown here is derived from an EMBL/GenBank/DDBJ whole genome shotgun (WGS) entry which is preliminary data.</text>
</comment>
<keyword evidence="2" id="KW-1185">Reference proteome</keyword>